<accession>A0ABW2PIB9</accession>
<protein>
    <submittedName>
        <fullName evidence="3">Superoxide dismutase</fullName>
    </submittedName>
</protein>
<organism evidence="3 4">
    <name type="scientific">Sphaerisporangium rhizosphaerae</name>
    <dbReference type="NCBI Taxonomy" id="2269375"/>
    <lineage>
        <taxon>Bacteria</taxon>
        <taxon>Bacillati</taxon>
        <taxon>Actinomycetota</taxon>
        <taxon>Actinomycetes</taxon>
        <taxon>Streptosporangiales</taxon>
        <taxon>Streptosporangiaceae</taxon>
        <taxon>Sphaerisporangium</taxon>
    </lineage>
</organism>
<evidence type="ECO:0000313" key="4">
    <source>
        <dbReference type="Proteomes" id="UP001596496"/>
    </source>
</evidence>
<feature type="signal peptide" evidence="2">
    <location>
        <begin position="1"/>
        <end position="24"/>
    </location>
</feature>
<dbReference type="RefSeq" id="WP_380831486.1">
    <property type="nucleotide sequence ID" value="NZ_JBHTCG010000042.1"/>
</dbReference>
<evidence type="ECO:0000256" key="1">
    <source>
        <dbReference type="ARBA" id="ARBA00010457"/>
    </source>
</evidence>
<proteinExistence type="inferred from homology"/>
<dbReference type="SUPFAM" id="SSF49329">
    <property type="entry name" value="Cu,Zn superoxide dismutase-like"/>
    <property type="match status" value="1"/>
</dbReference>
<comment type="caution">
    <text evidence="3">The sequence shown here is derived from an EMBL/GenBank/DDBJ whole genome shotgun (WGS) entry which is preliminary data.</text>
</comment>
<evidence type="ECO:0000256" key="2">
    <source>
        <dbReference type="SAM" id="SignalP"/>
    </source>
</evidence>
<feature type="chain" id="PRO_5047422440" evidence="2">
    <location>
        <begin position="25"/>
        <end position="196"/>
    </location>
</feature>
<dbReference type="Proteomes" id="UP001596496">
    <property type="component" value="Unassembled WGS sequence"/>
</dbReference>
<keyword evidence="2" id="KW-0732">Signal</keyword>
<evidence type="ECO:0000313" key="3">
    <source>
        <dbReference type="EMBL" id="MFC7387680.1"/>
    </source>
</evidence>
<keyword evidence="4" id="KW-1185">Reference proteome</keyword>
<reference evidence="4" key="1">
    <citation type="journal article" date="2019" name="Int. J. Syst. Evol. Microbiol.">
        <title>The Global Catalogue of Microorganisms (GCM) 10K type strain sequencing project: providing services to taxonomists for standard genome sequencing and annotation.</title>
        <authorList>
            <consortium name="The Broad Institute Genomics Platform"/>
            <consortium name="The Broad Institute Genome Sequencing Center for Infectious Disease"/>
            <person name="Wu L."/>
            <person name="Ma J."/>
        </authorList>
    </citation>
    <scope>NUCLEOTIDE SEQUENCE [LARGE SCALE GENOMIC DNA]</scope>
    <source>
        <strain evidence="4">CECT 7649</strain>
    </source>
</reference>
<dbReference type="InterPro" id="IPR036423">
    <property type="entry name" value="SOD-like_Cu/Zn_dom_sf"/>
</dbReference>
<comment type="similarity">
    <text evidence="1">Belongs to the Cu-Zn superoxide dismutase family.</text>
</comment>
<dbReference type="Gene3D" id="2.60.40.200">
    <property type="entry name" value="Superoxide dismutase, copper/zinc binding domain"/>
    <property type="match status" value="1"/>
</dbReference>
<name>A0ABW2PIB9_9ACTN</name>
<sequence>MMAVRAGVMAMVMPVTLLGGGAMASARPQPEPLSRGPEPVLALGRFAGYGPGQTAVTYDPKLVPSGAAAAVAYVPIADGHASVQLRAQGLLPNRRYGAHVHTNACGSKGEDAGPHFQHVQDPKTPSTDPKFANPRNEIWLDFTTDGQGNGFSRAALERRFTDRRPHSVIVHADHTHTDPGHAGQAGARLACINVDF</sequence>
<gene>
    <name evidence="3" type="ORF">ACFQSB_36120</name>
</gene>
<dbReference type="EMBL" id="JBHTCG010000042">
    <property type="protein sequence ID" value="MFC7387680.1"/>
    <property type="molecule type" value="Genomic_DNA"/>
</dbReference>